<evidence type="ECO:0000256" key="3">
    <source>
        <dbReference type="ARBA" id="ARBA00022449"/>
    </source>
</evidence>
<comment type="subcellular location">
    <subcellularLocation>
        <location evidence="1">Endomembrane system</location>
        <topology evidence="1">Multi-pass membrane protein</topology>
    </subcellularLocation>
</comment>
<dbReference type="GO" id="GO:0012505">
    <property type="term" value="C:endomembrane system"/>
    <property type="evidence" value="ECO:0007669"/>
    <property type="project" value="UniProtKB-SubCell"/>
</dbReference>
<dbReference type="Proteomes" id="UP001190700">
    <property type="component" value="Unassembled WGS sequence"/>
</dbReference>
<keyword evidence="3" id="KW-0050">Antiport</keyword>
<reference evidence="10 11" key="1">
    <citation type="journal article" date="2015" name="Genome Biol. Evol.">
        <title>Comparative Genomics of a Bacterivorous Green Alga Reveals Evolutionary Causalities and Consequences of Phago-Mixotrophic Mode of Nutrition.</title>
        <authorList>
            <person name="Burns J.A."/>
            <person name="Paasch A."/>
            <person name="Narechania A."/>
            <person name="Kim E."/>
        </authorList>
    </citation>
    <scope>NUCLEOTIDE SEQUENCE [LARGE SCALE GENOMIC DNA]</scope>
    <source>
        <strain evidence="10 11">PLY_AMNH</strain>
    </source>
</reference>
<dbReference type="GO" id="GO:0015369">
    <property type="term" value="F:calcium:proton antiporter activity"/>
    <property type="evidence" value="ECO:0007669"/>
    <property type="project" value="TreeGrafter"/>
</dbReference>
<organism evidence="10 11">
    <name type="scientific">Cymbomonas tetramitiformis</name>
    <dbReference type="NCBI Taxonomy" id="36881"/>
    <lineage>
        <taxon>Eukaryota</taxon>
        <taxon>Viridiplantae</taxon>
        <taxon>Chlorophyta</taxon>
        <taxon>Pyramimonadophyceae</taxon>
        <taxon>Pyramimonadales</taxon>
        <taxon>Pyramimonadaceae</taxon>
        <taxon>Cymbomonas</taxon>
    </lineage>
</organism>
<dbReference type="GO" id="GO:0009705">
    <property type="term" value="C:plant-type vacuole membrane"/>
    <property type="evidence" value="ECO:0007669"/>
    <property type="project" value="TreeGrafter"/>
</dbReference>
<accession>A0AAE0C979</accession>
<proteinExistence type="predicted"/>
<keyword evidence="5 8" id="KW-1133">Transmembrane helix</keyword>
<feature type="transmembrane region" description="Helical" evidence="8">
    <location>
        <begin position="20"/>
        <end position="45"/>
    </location>
</feature>
<evidence type="ECO:0000313" key="11">
    <source>
        <dbReference type="Proteomes" id="UP001190700"/>
    </source>
</evidence>
<evidence type="ECO:0000313" key="10">
    <source>
        <dbReference type="EMBL" id="KAK3250727.1"/>
    </source>
</evidence>
<name>A0AAE0C979_9CHLO</name>
<dbReference type="AlphaFoldDB" id="A0AAE0C979"/>
<dbReference type="PANTHER" id="PTHR31503:SF22">
    <property type="entry name" value="VACUOLAR CALCIUM ION TRANSPORTER"/>
    <property type="match status" value="1"/>
</dbReference>
<evidence type="ECO:0000256" key="7">
    <source>
        <dbReference type="ARBA" id="ARBA00023136"/>
    </source>
</evidence>
<dbReference type="PANTHER" id="PTHR31503">
    <property type="entry name" value="VACUOLAR CALCIUM ION TRANSPORTER"/>
    <property type="match status" value="1"/>
</dbReference>
<dbReference type="InterPro" id="IPR004713">
    <property type="entry name" value="CaH_exchang"/>
</dbReference>
<feature type="domain" description="Sodium/calcium exchanger membrane region" evidence="9">
    <location>
        <begin position="8"/>
        <end position="94"/>
    </location>
</feature>
<dbReference type="GO" id="GO:0006874">
    <property type="term" value="P:intracellular calcium ion homeostasis"/>
    <property type="evidence" value="ECO:0007669"/>
    <property type="project" value="TreeGrafter"/>
</dbReference>
<evidence type="ECO:0000259" key="9">
    <source>
        <dbReference type="Pfam" id="PF01699"/>
    </source>
</evidence>
<feature type="transmembrane region" description="Helical" evidence="8">
    <location>
        <begin position="51"/>
        <end position="72"/>
    </location>
</feature>
<dbReference type="InterPro" id="IPR004837">
    <property type="entry name" value="NaCa_Exmemb"/>
</dbReference>
<evidence type="ECO:0000256" key="4">
    <source>
        <dbReference type="ARBA" id="ARBA00022692"/>
    </source>
</evidence>
<dbReference type="Gene3D" id="1.20.1420.30">
    <property type="entry name" value="NCX, central ion-binding region"/>
    <property type="match status" value="1"/>
</dbReference>
<dbReference type="EMBL" id="LGRX02026529">
    <property type="protein sequence ID" value="KAK3250727.1"/>
    <property type="molecule type" value="Genomic_DNA"/>
</dbReference>
<sequence>MVGLEGQVIFAMKNKMDISIGVAVGSSTQIAVFVLPLCVVVGWVMGQPLDLNMHVFETVTLVMTVITVAFCISDGESNWLKGLTLILAYCILSASFFFHQRGVMVTGPRGFSRTNTASNLALGIASWWFIYPEVDRFVEAFEHGSDQRWSAHSSINDSLIAGHPGGTA</sequence>
<protein>
    <recommendedName>
        <fullName evidence="9">Sodium/calcium exchanger membrane region domain-containing protein</fullName>
    </recommendedName>
</protein>
<keyword evidence="4 8" id="KW-0812">Transmembrane</keyword>
<comment type="caution">
    <text evidence="10">The sequence shown here is derived from an EMBL/GenBank/DDBJ whole genome shotgun (WGS) entry which is preliminary data.</text>
</comment>
<evidence type="ECO:0000256" key="1">
    <source>
        <dbReference type="ARBA" id="ARBA00004127"/>
    </source>
</evidence>
<keyword evidence="6" id="KW-0406">Ion transport</keyword>
<dbReference type="Pfam" id="PF01699">
    <property type="entry name" value="Na_Ca_ex"/>
    <property type="match status" value="1"/>
</dbReference>
<evidence type="ECO:0000256" key="5">
    <source>
        <dbReference type="ARBA" id="ARBA00022989"/>
    </source>
</evidence>
<evidence type="ECO:0000256" key="8">
    <source>
        <dbReference type="SAM" id="Phobius"/>
    </source>
</evidence>
<evidence type="ECO:0000256" key="2">
    <source>
        <dbReference type="ARBA" id="ARBA00022448"/>
    </source>
</evidence>
<feature type="transmembrane region" description="Helical" evidence="8">
    <location>
        <begin position="79"/>
        <end position="98"/>
    </location>
</feature>
<evidence type="ECO:0000256" key="6">
    <source>
        <dbReference type="ARBA" id="ARBA00023065"/>
    </source>
</evidence>
<keyword evidence="7 8" id="KW-0472">Membrane</keyword>
<dbReference type="InterPro" id="IPR044880">
    <property type="entry name" value="NCX_ion-bd_dom_sf"/>
</dbReference>
<keyword evidence="11" id="KW-1185">Reference proteome</keyword>
<keyword evidence="2" id="KW-0813">Transport</keyword>
<gene>
    <name evidence="10" type="ORF">CYMTET_39906</name>
</gene>